<dbReference type="Pfam" id="PF03641">
    <property type="entry name" value="Lysine_decarbox"/>
    <property type="match status" value="1"/>
</dbReference>
<dbReference type="SUPFAM" id="SSF102405">
    <property type="entry name" value="MCP/YpsA-like"/>
    <property type="match status" value="1"/>
</dbReference>
<gene>
    <name evidence="4" type="ORF">EBO15_37630</name>
</gene>
<sequence length="241" mass="24605">MRDQPDTTNGRTTNEHAPDRRSAGSAGSARQVAVFCGARPGARDEYVKFAAELGAGLAARGLGLVYGAGSVGIMGSVAASARAGGARVLGVIPTSLFERERPVPPAGEELVVVRSMHDRKALMYRLADGFAVLPGGLGTLDELIEVATWNQLGLHAKPVVLLDVAGFFQPLLAALDHAVAEGFAAAADRDAIGVARTVEQALDLLAPTTGPLTPTASVTASPAASATTPTGSTAWDTTPVI</sequence>
<feature type="compositionally biased region" description="Basic and acidic residues" evidence="3">
    <location>
        <begin position="13"/>
        <end position="22"/>
    </location>
</feature>
<feature type="region of interest" description="Disordered" evidence="3">
    <location>
        <begin position="213"/>
        <end position="241"/>
    </location>
</feature>
<keyword evidence="2" id="KW-0378">Hydrolase</keyword>
<comment type="caution">
    <text evidence="4">The sequence shown here is derived from an EMBL/GenBank/DDBJ whole genome shotgun (WGS) entry which is preliminary data.</text>
</comment>
<keyword evidence="2" id="KW-0203">Cytokinin biosynthesis</keyword>
<comment type="catalytic activity">
    <reaction evidence="2">
        <text>N(6)-(dimethylallyl)adenosine 5'-phosphate + H2O = N(6)-dimethylallyladenine + D-ribose 5-phosphate</text>
        <dbReference type="Rhea" id="RHEA:48560"/>
        <dbReference type="ChEBI" id="CHEBI:15377"/>
        <dbReference type="ChEBI" id="CHEBI:17660"/>
        <dbReference type="ChEBI" id="CHEBI:57526"/>
        <dbReference type="ChEBI" id="CHEBI:78346"/>
        <dbReference type="EC" id="3.2.2.n1"/>
    </reaction>
</comment>
<dbReference type="InterPro" id="IPR005269">
    <property type="entry name" value="LOG"/>
</dbReference>
<dbReference type="Gene3D" id="3.40.50.450">
    <property type="match status" value="1"/>
</dbReference>
<keyword evidence="5" id="KW-1185">Reference proteome</keyword>
<evidence type="ECO:0000256" key="3">
    <source>
        <dbReference type="SAM" id="MobiDB-lite"/>
    </source>
</evidence>
<feature type="region of interest" description="Disordered" evidence="3">
    <location>
        <begin position="1"/>
        <end position="26"/>
    </location>
</feature>
<proteinExistence type="inferred from homology"/>
<comment type="similarity">
    <text evidence="1 2">Belongs to the LOG family.</text>
</comment>
<evidence type="ECO:0000256" key="2">
    <source>
        <dbReference type="RuleBase" id="RU363015"/>
    </source>
</evidence>
<dbReference type="OrthoDB" id="9801098at2"/>
<dbReference type="InterPro" id="IPR031100">
    <property type="entry name" value="LOG_fam"/>
</dbReference>
<protein>
    <recommendedName>
        <fullName evidence="2">Cytokinin riboside 5'-monophosphate phosphoribohydrolase</fullName>
        <ecNumber evidence="2">3.2.2.n1</ecNumber>
    </recommendedName>
</protein>
<dbReference type="GO" id="GO:0005829">
    <property type="term" value="C:cytosol"/>
    <property type="evidence" value="ECO:0007669"/>
    <property type="project" value="TreeGrafter"/>
</dbReference>
<comment type="catalytic activity">
    <reaction evidence="2">
        <text>9-ribosyl-trans-zeatin 5'-phosphate + H2O = trans-zeatin + D-ribose 5-phosphate</text>
        <dbReference type="Rhea" id="RHEA:48564"/>
        <dbReference type="ChEBI" id="CHEBI:15377"/>
        <dbReference type="ChEBI" id="CHEBI:16522"/>
        <dbReference type="ChEBI" id="CHEBI:78346"/>
        <dbReference type="ChEBI" id="CHEBI:87947"/>
        <dbReference type="EC" id="3.2.2.n1"/>
    </reaction>
</comment>
<dbReference type="Proteomes" id="UP000282674">
    <property type="component" value="Unassembled WGS sequence"/>
</dbReference>
<dbReference type="RefSeq" id="WP_122199247.1">
    <property type="nucleotide sequence ID" value="NZ_JBHSKC010000019.1"/>
</dbReference>
<accession>A0A3M2LI42</accession>
<dbReference type="PANTHER" id="PTHR31223:SF70">
    <property type="entry name" value="LOG FAMILY PROTEIN YJL055W"/>
    <property type="match status" value="1"/>
</dbReference>
<dbReference type="NCBIfam" id="TIGR00730">
    <property type="entry name" value="Rossman fold protein, TIGR00730 family"/>
    <property type="match status" value="1"/>
</dbReference>
<evidence type="ECO:0000256" key="1">
    <source>
        <dbReference type="ARBA" id="ARBA00006763"/>
    </source>
</evidence>
<dbReference type="EMBL" id="RFFG01000125">
    <property type="protein sequence ID" value="RMI36796.1"/>
    <property type="molecule type" value="Genomic_DNA"/>
</dbReference>
<dbReference type="GO" id="GO:0009691">
    <property type="term" value="P:cytokinin biosynthetic process"/>
    <property type="evidence" value="ECO:0007669"/>
    <property type="project" value="UniProtKB-UniRule"/>
</dbReference>
<organism evidence="4 5">
    <name type="scientific">Actinomadura harenae</name>
    <dbReference type="NCBI Taxonomy" id="2483351"/>
    <lineage>
        <taxon>Bacteria</taxon>
        <taxon>Bacillati</taxon>
        <taxon>Actinomycetota</taxon>
        <taxon>Actinomycetes</taxon>
        <taxon>Streptosporangiales</taxon>
        <taxon>Thermomonosporaceae</taxon>
        <taxon>Actinomadura</taxon>
    </lineage>
</organism>
<evidence type="ECO:0000313" key="4">
    <source>
        <dbReference type="EMBL" id="RMI36796.1"/>
    </source>
</evidence>
<dbReference type="PANTHER" id="PTHR31223">
    <property type="entry name" value="LOG FAMILY PROTEIN YJL055W"/>
    <property type="match status" value="1"/>
</dbReference>
<evidence type="ECO:0000313" key="5">
    <source>
        <dbReference type="Proteomes" id="UP000282674"/>
    </source>
</evidence>
<reference evidence="4 5" key="1">
    <citation type="submission" date="2018-10" db="EMBL/GenBank/DDBJ databases">
        <title>Isolation from soil.</title>
        <authorList>
            <person name="Hu J."/>
        </authorList>
    </citation>
    <scope>NUCLEOTIDE SEQUENCE [LARGE SCALE GENOMIC DNA]</scope>
    <source>
        <strain evidence="4 5">NEAU-Ht49</strain>
    </source>
</reference>
<dbReference type="GO" id="GO:0102682">
    <property type="term" value="F:cytokinin riboside 5'-monophosphate phosphoribohydrolase activity"/>
    <property type="evidence" value="ECO:0007669"/>
    <property type="project" value="RHEA"/>
</dbReference>
<dbReference type="AlphaFoldDB" id="A0A3M2LI42"/>
<feature type="compositionally biased region" description="Polar residues" evidence="3">
    <location>
        <begin position="1"/>
        <end position="12"/>
    </location>
</feature>
<name>A0A3M2LI42_9ACTN</name>
<feature type="compositionally biased region" description="Low complexity" evidence="3">
    <location>
        <begin position="213"/>
        <end position="234"/>
    </location>
</feature>
<dbReference type="EC" id="3.2.2.n1" evidence="2"/>